<evidence type="ECO:0000256" key="1">
    <source>
        <dbReference type="ARBA" id="ARBA00010688"/>
    </source>
</evidence>
<reference evidence="5" key="1">
    <citation type="journal article" date="2020" name="mSystems">
        <title>Genome- and Community-Level Interaction Insights into Carbon Utilization and Element Cycling Functions of Hydrothermarchaeota in Hydrothermal Sediment.</title>
        <authorList>
            <person name="Zhou Z."/>
            <person name="Liu Y."/>
            <person name="Xu W."/>
            <person name="Pan J."/>
            <person name="Luo Z.H."/>
            <person name="Li M."/>
        </authorList>
    </citation>
    <scope>NUCLEOTIDE SEQUENCE [LARGE SCALE GENOMIC DNA]</scope>
    <source>
        <strain evidence="5">SpSt-648</strain>
    </source>
</reference>
<protein>
    <submittedName>
        <fullName evidence="5">Carbohydrate kinase family protein</fullName>
    </submittedName>
</protein>
<proteinExistence type="inferred from homology"/>
<keyword evidence="3 5" id="KW-0418">Kinase</keyword>
<dbReference type="PANTHER" id="PTHR10584">
    <property type="entry name" value="SUGAR KINASE"/>
    <property type="match status" value="1"/>
</dbReference>
<dbReference type="Gene3D" id="3.40.1190.20">
    <property type="match status" value="1"/>
</dbReference>
<dbReference type="GO" id="GO:0016301">
    <property type="term" value="F:kinase activity"/>
    <property type="evidence" value="ECO:0007669"/>
    <property type="project" value="UniProtKB-KW"/>
</dbReference>
<evidence type="ECO:0000259" key="4">
    <source>
        <dbReference type="Pfam" id="PF00294"/>
    </source>
</evidence>
<gene>
    <name evidence="5" type="ORF">ENU20_01495</name>
</gene>
<dbReference type="Pfam" id="PF00294">
    <property type="entry name" value="PfkB"/>
    <property type="match status" value="1"/>
</dbReference>
<name>A0A7C4JL44_STAMA</name>
<comment type="similarity">
    <text evidence="1">Belongs to the carbohydrate kinase PfkB family.</text>
</comment>
<dbReference type="InterPro" id="IPR029056">
    <property type="entry name" value="Ribokinase-like"/>
</dbReference>
<accession>A0A7C4JL44</accession>
<evidence type="ECO:0000256" key="2">
    <source>
        <dbReference type="ARBA" id="ARBA00022679"/>
    </source>
</evidence>
<dbReference type="AlphaFoldDB" id="A0A7C4JL44"/>
<feature type="domain" description="Carbohydrate kinase PfkB" evidence="4">
    <location>
        <begin position="7"/>
        <end position="274"/>
    </location>
</feature>
<dbReference type="InterPro" id="IPR011611">
    <property type="entry name" value="PfkB_dom"/>
</dbReference>
<keyword evidence="2" id="KW-0808">Transferase</keyword>
<evidence type="ECO:0000313" key="5">
    <source>
        <dbReference type="EMBL" id="HGQ73738.1"/>
    </source>
</evidence>
<sequence length="311" mass="34360">MKKPLHLSIGSFNIDLIVFIKSQSRDRFNIEKILLGPGGSAVNYAVAAVTYGHRASLIAASSSSKLALRNLNRIEKIGVETKYVKMHRGKPGLSLIVINHRRDTKIYEFLGVNKELSRIEVDNEVFNNANVLYIGSLKPGIAGKFVDQAYRKGILITYDPGSSANLSLDKLSKILSRINILFINKDSFLELTKGDVDKLFKYGVDKVVVRKGVGSAVLFEHGGIVVTGYSKTVGRVRNIIGSSDAFNAFFNSVYIDTGDPYKALQYALAASVLKSNCTLNILCYSRDELSKYLSQTFVEIVKEGSEVFLEE</sequence>
<dbReference type="PANTHER" id="PTHR10584:SF166">
    <property type="entry name" value="RIBOKINASE"/>
    <property type="match status" value="1"/>
</dbReference>
<organism evidence="5">
    <name type="scientific">Staphylothermus marinus</name>
    <dbReference type="NCBI Taxonomy" id="2280"/>
    <lineage>
        <taxon>Archaea</taxon>
        <taxon>Thermoproteota</taxon>
        <taxon>Thermoprotei</taxon>
        <taxon>Desulfurococcales</taxon>
        <taxon>Desulfurococcaceae</taxon>
        <taxon>Staphylothermus</taxon>
    </lineage>
</organism>
<evidence type="ECO:0000256" key="3">
    <source>
        <dbReference type="ARBA" id="ARBA00022777"/>
    </source>
</evidence>
<dbReference type="EMBL" id="DTBP01000013">
    <property type="protein sequence ID" value="HGQ73738.1"/>
    <property type="molecule type" value="Genomic_DNA"/>
</dbReference>
<comment type="caution">
    <text evidence="5">The sequence shown here is derived from an EMBL/GenBank/DDBJ whole genome shotgun (WGS) entry which is preliminary data.</text>
</comment>
<dbReference type="SUPFAM" id="SSF53613">
    <property type="entry name" value="Ribokinase-like"/>
    <property type="match status" value="1"/>
</dbReference>